<evidence type="ECO:0000256" key="1">
    <source>
        <dbReference type="ARBA" id="ARBA00004323"/>
    </source>
</evidence>
<evidence type="ECO:0000256" key="10">
    <source>
        <dbReference type="SAM" id="MobiDB-lite"/>
    </source>
</evidence>
<reference evidence="12" key="1">
    <citation type="submission" date="2025-08" db="UniProtKB">
        <authorList>
            <consortium name="Ensembl"/>
        </authorList>
    </citation>
    <scope>IDENTIFICATION</scope>
</reference>
<feature type="region of interest" description="Disordered" evidence="10">
    <location>
        <begin position="718"/>
        <end position="765"/>
    </location>
</feature>
<feature type="compositionally biased region" description="Polar residues" evidence="10">
    <location>
        <begin position="718"/>
        <end position="729"/>
    </location>
</feature>
<evidence type="ECO:0000256" key="5">
    <source>
        <dbReference type="ARBA" id="ARBA00022968"/>
    </source>
</evidence>
<dbReference type="Ensembl" id="ENSAMXT00005053006.1">
    <property type="protein sequence ID" value="ENSAMXP00005048875.1"/>
    <property type="gene ID" value="ENSAMXG00005022317.1"/>
</dbReference>
<dbReference type="PANTHER" id="PTHR14647">
    <property type="entry name" value="GALACTOSE-3-O-SULFOTRANSFERASE"/>
    <property type="match status" value="1"/>
</dbReference>
<evidence type="ECO:0000256" key="2">
    <source>
        <dbReference type="ARBA" id="ARBA00008124"/>
    </source>
</evidence>
<dbReference type="Proteomes" id="UP000694621">
    <property type="component" value="Unplaced"/>
</dbReference>
<keyword evidence="6 11" id="KW-1133">Transmembrane helix</keyword>
<evidence type="ECO:0000256" key="6">
    <source>
        <dbReference type="ARBA" id="ARBA00022989"/>
    </source>
</evidence>
<keyword evidence="5" id="KW-0735">Signal-anchor</keyword>
<comment type="subcellular location">
    <subcellularLocation>
        <location evidence="1">Golgi apparatus membrane</location>
        <topology evidence="1">Single-pass type II membrane protein</topology>
    </subcellularLocation>
</comment>
<evidence type="ECO:0000313" key="12">
    <source>
        <dbReference type="Ensembl" id="ENSAMXP00005048875.1"/>
    </source>
</evidence>
<sequence>MSGWGLCVRVCVCVFCVEKWKQRWSDGLCWSSRVDMPRSSACGKKLSCIHLRFVWQVLTVLTVVCVALQLLGVVRQARNTKVIGPADDQLGFKHLPAVQQNGGSLQSFPTTLNPNQRDYQLFKWEHDKTLDTTPSRRFTTTLKKILLQHGHRLASKSSPSPADPNDVQWVYSEMLKQSPAENKKWENIPRKYPEDLSEDEPDIYPDVITPAREPEPESPAENKILEKLPTKHHEIPTKDKPVFYQEMVKLAPAKNVKLNNLLRLSSEVPSKDKLRVYQETRSQNQNSEKTLPRKIPEVPSKELLNPYSFNANSHKQAVNVLSHDENGKCRPKEHIVFLKTHKTASSTILNMLYRYGDTRNLTFALPVNMHSQLYYPNFFLAYFVEGLRFNRVKQFHIMCNHMRFRGPEVRKVMPVDTFYFSILRNPVFMMESLFTYYKGIPAFRNYRTLTQFLMDGGRAYNASVFNNHYARNVLTFDFGLNSTAPENDVELDKRSADLIATVESNFHLILISEYFDESMILLKHSLCWTLEDVVSFRLNSRNAKSRTQLSPLLDEHIKQWNSLDWRLYQHFNATFWRRIDTMLGREKLQEEVELLRARRAELEQTCLLGGGAVDPEKVQDSSLKPFQYGQAVIQGYNIRPGLNNETHQLCQRLIMPELQYTKALYVKQFPDLVAQHEAEAKLAAAKRLAAAQRSLATTRHSAGNKSALKNNLKYKTQAQTVQKTHQQKPISEHYATTVGRLKPSKETQPKLAKQSEIEHNVPPQT</sequence>
<dbReference type="SUPFAM" id="SSF52540">
    <property type="entry name" value="P-loop containing nucleoside triphosphate hydrolases"/>
    <property type="match status" value="1"/>
</dbReference>
<evidence type="ECO:0000256" key="8">
    <source>
        <dbReference type="ARBA" id="ARBA00023136"/>
    </source>
</evidence>
<keyword evidence="3" id="KW-0808">Transferase</keyword>
<accession>A0A8B9LCV2</accession>
<evidence type="ECO:0000256" key="11">
    <source>
        <dbReference type="SAM" id="Phobius"/>
    </source>
</evidence>
<dbReference type="InterPro" id="IPR027417">
    <property type="entry name" value="P-loop_NTPase"/>
</dbReference>
<keyword evidence="4 11" id="KW-0812">Transmembrane</keyword>
<name>A0A8B9LCV2_ASTMX</name>
<evidence type="ECO:0000256" key="4">
    <source>
        <dbReference type="ARBA" id="ARBA00022692"/>
    </source>
</evidence>
<dbReference type="GO" id="GO:0000139">
    <property type="term" value="C:Golgi membrane"/>
    <property type="evidence" value="ECO:0007669"/>
    <property type="project" value="UniProtKB-SubCell"/>
</dbReference>
<evidence type="ECO:0000256" key="9">
    <source>
        <dbReference type="ARBA" id="ARBA00023180"/>
    </source>
</evidence>
<dbReference type="Gene3D" id="3.40.50.300">
    <property type="entry name" value="P-loop containing nucleotide triphosphate hydrolases"/>
    <property type="match status" value="1"/>
</dbReference>
<dbReference type="GO" id="GO:0009247">
    <property type="term" value="P:glycolipid biosynthetic process"/>
    <property type="evidence" value="ECO:0007669"/>
    <property type="project" value="InterPro"/>
</dbReference>
<keyword evidence="8 11" id="KW-0472">Membrane</keyword>
<dbReference type="PANTHER" id="PTHR14647:SF62">
    <property type="entry name" value="GALACTOSE-3-O-SULFOTRANSFERASE 2"/>
    <property type="match status" value="1"/>
</dbReference>
<feature type="transmembrane region" description="Helical" evidence="11">
    <location>
        <begin position="53"/>
        <end position="74"/>
    </location>
</feature>
<keyword evidence="7" id="KW-0333">Golgi apparatus</keyword>
<keyword evidence="9" id="KW-0325">Glycoprotein</keyword>
<feature type="compositionally biased region" description="Basic and acidic residues" evidence="10">
    <location>
        <begin position="743"/>
        <end position="759"/>
    </location>
</feature>
<dbReference type="Pfam" id="PF06990">
    <property type="entry name" value="Gal-3-0_sulfotr"/>
    <property type="match status" value="1"/>
</dbReference>
<evidence type="ECO:0000313" key="13">
    <source>
        <dbReference type="Proteomes" id="UP000694621"/>
    </source>
</evidence>
<dbReference type="AlphaFoldDB" id="A0A8B9LCV2"/>
<evidence type="ECO:0000256" key="3">
    <source>
        <dbReference type="ARBA" id="ARBA00022679"/>
    </source>
</evidence>
<proteinExistence type="inferred from homology"/>
<organism evidence="12 13">
    <name type="scientific">Astyanax mexicanus</name>
    <name type="common">Blind cave fish</name>
    <name type="synonym">Astyanax fasciatus mexicanus</name>
    <dbReference type="NCBI Taxonomy" id="7994"/>
    <lineage>
        <taxon>Eukaryota</taxon>
        <taxon>Metazoa</taxon>
        <taxon>Chordata</taxon>
        <taxon>Craniata</taxon>
        <taxon>Vertebrata</taxon>
        <taxon>Euteleostomi</taxon>
        <taxon>Actinopterygii</taxon>
        <taxon>Neopterygii</taxon>
        <taxon>Teleostei</taxon>
        <taxon>Ostariophysi</taxon>
        <taxon>Characiformes</taxon>
        <taxon>Characoidei</taxon>
        <taxon>Acestrorhamphidae</taxon>
        <taxon>Acestrorhamphinae</taxon>
        <taxon>Astyanax</taxon>
    </lineage>
</organism>
<dbReference type="InterPro" id="IPR009729">
    <property type="entry name" value="Gal-3-0_sulfotransfrase"/>
</dbReference>
<comment type="similarity">
    <text evidence="2">Belongs to the galactose-3-O-sulfotransferase family.</text>
</comment>
<dbReference type="GO" id="GO:0001733">
    <property type="term" value="F:galactosylceramide sulfotransferase activity"/>
    <property type="evidence" value="ECO:0007669"/>
    <property type="project" value="InterPro"/>
</dbReference>
<protein>
    <submittedName>
        <fullName evidence="12">Galactose-3-O-sulfotransferase 2</fullName>
    </submittedName>
</protein>
<evidence type="ECO:0000256" key="7">
    <source>
        <dbReference type="ARBA" id="ARBA00023034"/>
    </source>
</evidence>